<comment type="cofactor">
    <cofactor evidence="4 6">
        <name>pyridoxal 5'-phosphate</name>
        <dbReference type="ChEBI" id="CHEBI:597326"/>
    </cofactor>
</comment>
<dbReference type="PANTHER" id="PTHR14084:SF0">
    <property type="entry name" value="KYNURENINASE"/>
    <property type="match status" value="1"/>
</dbReference>
<gene>
    <name evidence="4 7" type="primary">kynU</name>
    <name evidence="7" type="ORF">HN018_18380</name>
</gene>
<feature type="binding site" evidence="4">
    <location>
        <position position="100"/>
    </location>
    <ligand>
        <name>pyridoxal 5'-phosphate</name>
        <dbReference type="ChEBI" id="CHEBI:597326"/>
    </ligand>
</feature>
<evidence type="ECO:0000313" key="8">
    <source>
        <dbReference type="Proteomes" id="UP000500767"/>
    </source>
</evidence>
<dbReference type="InterPro" id="IPR015421">
    <property type="entry name" value="PyrdxlP-dep_Trfase_major"/>
</dbReference>
<name>A0A6M8HU94_9PROT</name>
<evidence type="ECO:0000256" key="6">
    <source>
        <dbReference type="PIRNR" id="PIRNR038800"/>
    </source>
</evidence>
<organism evidence="7 8">
    <name type="scientific">Lichenicola cladoniae</name>
    <dbReference type="NCBI Taxonomy" id="1484109"/>
    <lineage>
        <taxon>Bacteria</taxon>
        <taxon>Pseudomonadati</taxon>
        <taxon>Pseudomonadota</taxon>
        <taxon>Alphaproteobacteria</taxon>
        <taxon>Acetobacterales</taxon>
        <taxon>Acetobacteraceae</taxon>
        <taxon>Lichenicola</taxon>
    </lineage>
</organism>
<dbReference type="RefSeq" id="WP_171835167.1">
    <property type="nucleotide sequence ID" value="NZ_CP053708.1"/>
</dbReference>
<dbReference type="Gene3D" id="3.40.640.10">
    <property type="entry name" value="Type I PLP-dependent aspartate aminotransferase-like (Major domain)"/>
    <property type="match status" value="1"/>
</dbReference>
<dbReference type="KEGG" id="lck:HN018_18380"/>
<evidence type="ECO:0000256" key="1">
    <source>
        <dbReference type="ARBA" id="ARBA00022642"/>
    </source>
</evidence>
<keyword evidence="1 4" id="KW-0662">Pyridine nucleotide biosynthesis</keyword>
<evidence type="ECO:0000256" key="3">
    <source>
        <dbReference type="ARBA" id="ARBA00022898"/>
    </source>
</evidence>
<dbReference type="InterPro" id="IPR015424">
    <property type="entry name" value="PyrdxlP-dep_Trfase"/>
</dbReference>
<dbReference type="UniPathway" id="UPA00253">
    <property type="reaction ID" value="UER00329"/>
</dbReference>
<feature type="modified residue" description="N6-(pyridoxal phosphate)lysine" evidence="4">
    <location>
        <position position="224"/>
    </location>
</feature>
<comment type="similarity">
    <text evidence="4 6">Belongs to the kynureninase family.</text>
</comment>
<feature type="binding site" evidence="4">
    <location>
        <position position="201"/>
    </location>
    <ligand>
        <name>pyridoxal 5'-phosphate</name>
        <dbReference type="ChEBI" id="CHEBI:597326"/>
    </ligand>
</feature>
<dbReference type="InterPro" id="IPR010111">
    <property type="entry name" value="Kynureninase"/>
</dbReference>
<dbReference type="GO" id="GO:0009435">
    <property type="term" value="P:NAD+ biosynthetic process"/>
    <property type="evidence" value="ECO:0007669"/>
    <property type="project" value="UniProtKB-UniRule"/>
</dbReference>
<dbReference type="HAMAP" id="MF_01970">
    <property type="entry name" value="Kynureninase"/>
    <property type="match status" value="1"/>
</dbReference>
<comment type="subunit">
    <text evidence="4 6">Homodimer.</text>
</comment>
<comment type="catalytic activity">
    <reaction evidence="4 6">
        <text>L-kynurenine + H2O = anthranilate + L-alanine + H(+)</text>
        <dbReference type="Rhea" id="RHEA:16813"/>
        <dbReference type="ChEBI" id="CHEBI:15377"/>
        <dbReference type="ChEBI" id="CHEBI:15378"/>
        <dbReference type="ChEBI" id="CHEBI:16567"/>
        <dbReference type="ChEBI" id="CHEBI:57959"/>
        <dbReference type="ChEBI" id="CHEBI:57972"/>
        <dbReference type="EC" id="3.7.1.3"/>
    </reaction>
</comment>
<dbReference type="InterPro" id="IPR015422">
    <property type="entry name" value="PyrdxlP-dep_Trfase_small"/>
</dbReference>
<dbReference type="GO" id="GO:0019805">
    <property type="term" value="P:quinolinate biosynthetic process"/>
    <property type="evidence" value="ECO:0007669"/>
    <property type="project" value="UniProtKB-UniRule"/>
</dbReference>
<dbReference type="UniPathway" id="UPA00334">
    <property type="reaction ID" value="UER00455"/>
</dbReference>
<dbReference type="PANTHER" id="PTHR14084">
    <property type="entry name" value="KYNURENINASE"/>
    <property type="match status" value="1"/>
</dbReference>
<dbReference type="GO" id="GO:0030429">
    <property type="term" value="F:kynureninase activity"/>
    <property type="evidence" value="ECO:0007669"/>
    <property type="project" value="UniProtKB-UniRule"/>
</dbReference>
<dbReference type="GO" id="GO:0043420">
    <property type="term" value="P:anthranilate metabolic process"/>
    <property type="evidence" value="ECO:0007669"/>
    <property type="project" value="TreeGrafter"/>
</dbReference>
<dbReference type="GO" id="GO:0030170">
    <property type="term" value="F:pyridoxal phosphate binding"/>
    <property type="evidence" value="ECO:0007669"/>
    <property type="project" value="UniProtKB-UniRule"/>
</dbReference>
<sequence>MSGQLTLDDLRALDERDPLASRRARFRLPADGVYLDGNSLGALPRRTPAAVADLVENQWGRDLISSWNGHDWIGMPQRLGGLIAPLIGARASEVIACDTTSTNLFKLICAAMTAQPGRPVVLSEPGNFPTNLYMAQGAVGLLGDRVLRTVPVDEIAGAIDESTALVMLTHVHYKSGRKLDMKAFTAAAHAKGALILWDLSHSAGAVPLWLDRNDVDLAVGCGYKYLNGGPGAPAFLFVADRLQERLHSPLPGWMGHDAPFAFEDEFRPSAGILRFLCGTPSVIGMAALESGLKEFDDVDLDALHAKATALGGLFIRLMDQRCDGFGFELASPRRGESRGSHVSYAHPEAYPICQALIARGVVGDFRAPDLLRMGFAPLYTSYADVWVAVETLHAVMHERAWDSDMFRTRARVT</sequence>
<feature type="binding site" evidence="4">
    <location>
        <position position="253"/>
    </location>
    <ligand>
        <name>pyridoxal 5'-phosphate</name>
        <dbReference type="ChEBI" id="CHEBI:597326"/>
    </ligand>
</feature>
<dbReference type="Gene3D" id="3.90.1150.10">
    <property type="entry name" value="Aspartate Aminotransferase, domain 1"/>
    <property type="match status" value="1"/>
</dbReference>
<evidence type="ECO:0000256" key="2">
    <source>
        <dbReference type="ARBA" id="ARBA00022801"/>
    </source>
</evidence>
<comment type="pathway">
    <text evidence="4 6">Cofactor biosynthesis; NAD(+) biosynthesis; quinolinate from L-kynurenine: step 2/3.</text>
</comment>
<reference evidence="7 8" key="1">
    <citation type="journal article" date="2014" name="World J. Microbiol. Biotechnol.">
        <title>Biodiversity and physiological characteristics of Antarctic and Arctic lichens-associated bacteria.</title>
        <authorList>
            <person name="Lee Y.M."/>
            <person name="Kim E.H."/>
            <person name="Lee H.K."/>
            <person name="Hong S.G."/>
        </authorList>
    </citation>
    <scope>NUCLEOTIDE SEQUENCE [LARGE SCALE GENOMIC DNA]</scope>
    <source>
        <strain evidence="7 8">PAMC 26569</strain>
    </source>
</reference>
<keyword evidence="3 4" id="KW-0663">Pyridoxal phosphate</keyword>
<dbReference type="GO" id="GO:0005737">
    <property type="term" value="C:cytoplasm"/>
    <property type="evidence" value="ECO:0007669"/>
    <property type="project" value="UniProtKB-UniRule"/>
</dbReference>
<dbReference type="EC" id="3.7.1.3" evidence="4 5"/>
<dbReference type="PIRSF" id="PIRSF038800">
    <property type="entry name" value="KYNU"/>
    <property type="match status" value="1"/>
</dbReference>
<dbReference type="GO" id="GO:0097053">
    <property type="term" value="P:L-kynurenine catabolic process"/>
    <property type="evidence" value="ECO:0007669"/>
    <property type="project" value="UniProtKB-UniRule"/>
</dbReference>
<feature type="binding site" evidence="4">
    <location>
        <position position="198"/>
    </location>
    <ligand>
        <name>pyridoxal 5'-phosphate</name>
        <dbReference type="ChEBI" id="CHEBI:597326"/>
    </ligand>
</feature>
<keyword evidence="2 4" id="KW-0378">Hydrolase</keyword>
<proteinExistence type="inferred from homology"/>
<feature type="binding site" evidence="4">
    <location>
        <position position="101"/>
    </location>
    <ligand>
        <name>pyridoxal 5'-phosphate</name>
        <dbReference type="ChEBI" id="CHEBI:597326"/>
    </ligand>
</feature>
<feature type="binding site" evidence="4">
    <location>
        <position position="223"/>
    </location>
    <ligand>
        <name>pyridoxal 5'-phosphate</name>
        <dbReference type="ChEBI" id="CHEBI:597326"/>
    </ligand>
</feature>
<comment type="caution">
    <text evidence="4">Lacks conserved residue(s) required for the propagation of feature annotation.</text>
</comment>
<protein>
    <recommendedName>
        <fullName evidence="4 5">Kynureninase</fullName>
        <ecNumber evidence="4 5">3.7.1.3</ecNumber>
    </recommendedName>
    <alternativeName>
        <fullName evidence="4">L-kynurenine hydrolase</fullName>
    </alternativeName>
</protein>
<dbReference type="AlphaFoldDB" id="A0A6M8HU94"/>
<dbReference type="Proteomes" id="UP000500767">
    <property type="component" value="Chromosome"/>
</dbReference>
<dbReference type="NCBIfam" id="TIGR01814">
    <property type="entry name" value="kynureninase"/>
    <property type="match status" value="1"/>
</dbReference>
<comment type="function">
    <text evidence="4 6">Catalyzes the cleavage of L-kynurenine (L-Kyn) and L-3-hydroxykynurenine (L-3OHKyn) into anthranilic acid (AA) and 3-hydroxyanthranilic acid (3-OHAA), respectively.</text>
</comment>
<feature type="binding site" evidence="4">
    <location>
        <position position="169"/>
    </location>
    <ligand>
        <name>pyridoxal 5'-phosphate</name>
        <dbReference type="ChEBI" id="CHEBI:597326"/>
    </ligand>
</feature>
<evidence type="ECO:0000313" key="7">
    <source>
        <dbReference type="EMBL" id="QKE91737.1"/>
    </source>
</evidence>
<comment type="pathway">
    <text evidence="4 6">Amino-acid degradation; L-kynurenine degradation; L-alanine and anthranilate from L-kynurenine: step 1/1.</text>
</comment>
<comment type="catalytic activity">
    <reaction evidence="6">
        <text>3-hydroxy-L-kynurenine + H2O = 3-hydroxyanthranilate + L-alanine + H(+)</text>
        <dbReference type="Rhea" id="RHEA:25143"/>
        <dbReference type="ChEBI" id="CHEBI:15377"/>
        <dbReference type="ChEBI" id="CHEBI:15378"/>
        <dbReference type="ChEBI" id="CHEBI:36559"/>
        <dbReference type="ChEBI" id="CHEBI:57972"/>
        <dbReference type="ChEBI" id="CHEBI:58125"/>
        <dbReference type="EC" id="3.7.1.3"/>
    </reaction>
</comment>
<dbReference type="SUPFAM" id="SSF53383">
    <property type="entry name" value="PLP-dependent transferases"/>
    <property type="match status" value="1"/>
</dbReference>
<keyword evidence="8" id="KW-1185">Reference proteome</keyword>
<dbReference type="EMBL" id="CP053708">
    <property type="protein sequence ID" value="QKE91737.1"/>
    <property type="molecule type" value="Genomic_DNA"/>
</dbReference>
<evidence type="ECO:0000256" key="4">
    <source>
        <dbReference type="HAMAP-Rule" id="MF_01970"/>
    </source>
</evidence>
<accession>A0A6M8HU94</accession>
<evidence type="ECO:0000256" key="5">
    <source>
        <dbReference type="NCBIfam" id="TIGR01814"/>
    </source>
</evidence>
<dbReference type="Pfam" id="PF22580">
    <property type="entry name" value="KYNU_C"/>
    <property type="match status" value="1"/>
</dbReference>
<feature type="binding site" evidence="4">
    <location>
        <position position="279"/>
    </location>
    <ligand>
        <name>pyridoxal 5'-phosphate</name>
        <dbReference type="ChEBI" id="CHEBI:597326"/>
    </ligand>
</feature>
<dbReference type="GO" id="GO:0019441">
    <property type="term" value="P:L-tryptophan catabolic process to kynurenine"/>
    <property type="evidence" value="ECO:0007669"/>
    <property type="project" value="TreeGrafter"/>
</dbReference>